<protein>
    <submittedName>
        <fullName evidence="2">G6684 protein</fullName>
    </submittedName>
</protein>
<dbReference type="CDD" id="cd01650">
    <property type="entry name" value="RT_nLTR_like"/>
    <property type="match status" value="1"/>
</dbReference>
<dbReference type="Pfam" id="PF00078">
    <property type="entry name" value="RVT_1"/>
    <property type="match status" value="1"/>
</dbReference>
<evidence type="ECO:0000313" key="2">
    <source>
        <dbReference type="EMBL" id="CAL5224059.1"/>
    </source>
</evidence>
<evidence type="ECO:0000313" key="3">
    <source>
        <dbReference type="Proteomes" id="UP001497392"/>
    </source>
</evidence>
<dbReference type="Proteomes" id="UP001497392">
    <property type="component" value="Unassembled WGS sequence"/>
</dbReference>
<reference evidence="2 3" key="1">
    <citation type="submission" date="2024-06" db="EMBL/GenBank/DDBJ databases">
        <authorList>
            <person name="Kraege A."/>
            <person name="Thomma B."/>
        </authorList>
    </citation>
    <scope>NUCLEOTIDE SEQUENCE [LARGE SCALE GENOMIC DNA]</scope>
</reference>
<dbReference type="InterPro" id="IPR043502">
    <property type="entry name" value="DNA/RNA_pol_sf"/>
</dbReference>
<proteinExistence type="predicted"/>
<feature type="domain" description="Reverse transcriptase" evidence="1">
    <location>
        <begin position="127"/>
        <end position="385"/>
    </location>
</feature>
<dbReference type="InterPro" id="IPR000477">
    <property type="entry name" value="RT_dom"/>
</dbReference>
<name>A0ABP1FYH8_9CHLO</name>
<evidence type="ECO:0000259" key="1">
    <source>
        <dbReference type="PROSITE" id="PS50878"/>
    </source>
</evidence>
<comment type="caution">
    <text evidence="2">The sequence shown here is derived from an EMBL/GenBank/DDBJ whole genome shotgun (WGS) entry which is preliminary data.</text>
</comment>
<organism evidence="2 3">
    <name type="scientific">Coccomyxa viridis</name>
    <dbReference type="NCBI Taxonomy" id="1274662"/>
    <lineage>
        <taxon>Eukaryota</taxon>
        <taxon>Viridiplantae</taxon>
        <taxon>Chlorophyta</taxon>
        <taxon>core chlorophytes</taxon>
        <taxon>Trebouxiophyceae</taxon>
        <taxon>Trebouxiophyceae incertae sedis</taxon>
        <taxon>Coccomyxaceae</taxon>
        <taxon>Coccomyxa</taxon>
    </lineage>
</organism>
<sequence length="405" mass="44237">MALSLEQAPSTISYRSDRLLFFHDLVPLGLRTTSSLAARSDFPTEGTTHLVLPAKPAVDRHLTRAQQQQGEGAAEDGSISLEDLTQALSSLPRGKAPGFDGLPYEFYQRFWEQLGPELTAVLQAAFQPDGPGQLPPDMTEGRITLLYKGKGLDRALPASYRPITLLNTDYKLAARVLADRLGPLLNHVVDSTQTGFLPQRWIGDNILAHLEIIAWYQRTQQPGVLLFLDFEKAFDRLDRPWLQRCMAATGFGAGAQRWVSLMHASTSAKVAFNGWHTQRFPVQSGVFQGSPLSPLLFVLAVQPMSAHARQLATQQGLHGLRLPDGQASPFLHLHADDTTVHASTPADAQAVLDGSIALHVDATGARLQRSKSIGMRLAIEVGSGSWATSARSCYSLRVAQRTYST</sequence>
<dbReference type="PROSITE" id="PS50878">
    <property type="entry name" value="RT_POL"/>
    <property type="match status" value="1"/>
</dbReference>
<accession>A0ABP1FYH8</accession>
<dbReference type="PANTHER" id="PTHR19446">
    <property type="entry name" value="REVERSE TRANSCRIPTASES"/>
    <property type="match status" value="1"/>
</dbReference>
<dbReference type="EMBL" id="CAXHTA020000010">
    <property type="protein sequence ID" value="CAL5224059.1"/>
    <property type="molecule type" value="Genomic_DNA"/>
</dbReference>
<gene>
    <name evidence="2" type="primary">g6684</name>
    <name evidence="2" type="ORF">VP750_LOCUS5718</name>
</gene>
<dbReference type="SUPFAM" id="SSF56672">
    <property type="entry name" value="DNA/RNA polymerases"/>
    <property type="match status" value="1"/>
</dbReference>
<keyword evidence="3" id="KW-1185">Reference proteome</keyword>